<dbReference type="AlphaFoldDB" id="A0AAN1BL69"/>
<evidence type="ECO:0000256" key="1">
    <source>
        <dbReference type="ARBA" id="ARBA00004418"/>
    </source>
</evidence>
<feature type="chain" id="PRO_5042793333" evidence="3">
    <location>
        <begin position="28"/>
        <end position="277"/>
    </location>
</feature>
<dbReference type="GO" id="GO:0042597">
    <property type="term" value="C:periplasmic space"/>
    <property type="evidence" value="ECO:0007669"/>
    <property type="project" value="UniProtKB-SubCell"/>
</dbReference>
<accession>A0AAN1BL69</accession>
<sequence>MTGIMTRITVAASISVSLVALSSSAYAGQVLNRVLASKTLTVAVGTDWGPMSHLNENKEVDGGDIDLVKGIAKHLGVEVKFVTPGWDLIAGGNWQGRWDLGMGQMVPTKARAEKLDFVVYCYGPVVAVVHKDSKAAKLSDLDGKVVGAGAGTTAESYAKHTLTPNWINAKPVNYEFKPSEVKSYESTNVAFDDLRLGDGARLDAVVTDSTIVNDAVKAGYPFKVLGTLFSAPGAIAMEKGDKEFHDKVAAAVEAMREDGTLTKLSMKWFGTDLTYEQ</sequence>
<dbReference type="PANTHER" id="PTHR35936">
    <property type="entry name" value="MEMBRANE-BOUND LYTIC MUREIN TRANSGLYCOSYLASE F"/>
    <property type="match status" value="1"/>
</dbReference>
<evidence type="ECO:0000313" key="7">
    <source>
        <dbReference type="Proteomes" id="UP000194159"/>
    </source>
</evidence>
<organism evidence="5 7">
    <name type="scientific">Rhizobium etli</name>
    <dbReference type="NCBI Taxonomy" id="29449"/>
    <lineage>
        <taxon>Bacteria</taxon>
        <taxon>Pseudomonadati</taxon>
        <taxon>Pseudomonadota</taxon>
        <taxon>Alphaproteobacteria</taxon>
        <taxon>Hyphomicrobiales</taxon>
        <taxon>Rhizobiaceae</taxon>
        <taxon>Rhizobium/Agrobacterium group</taxon>
        <taxon>Rhizobium</taxon>
    </lineage>
</organism>
<dbReference type="InterPro" id="IPR001638">
    <property type="entry name" value="Solute-binding_3/MltF_N"/>
</dbReference>
<proteinExistence type="predicted"/>
<dbReference type="SUPFAM" id="SSF53850">
    <property type="entry name" value="Periplasmic binding protein-like II"/>
    <property type="match status" value="1"/>
</dbReference>
<dbReference type="EMBL" id="CP020910">
    <property type="protein sequence ID" value="ARQ13305.1"/>
    <property type="molecule type" value="Genomic_DNA"/>
</dbReference>
<dbReference type="SMART" id="SM00062">
    <property type="entry name" value="PBPb"/>
    <property type="match status" value="1"/>
</dbReference>
<reference evidence="5 7" key="1">
    <citation type="submission" date="2017-04" db="EMBL/GenBank/DDBJ databases">
        <title>Complete genome sequences of Rhizobium genomic linages associated to common bean (phaseolus vulgaris).</title>
        <authorList>
            <person name="Santamaria R.I."/>
            <person name="Bustos P."/>
            <person name="Perez-Carrascal O."/>
            <person name="Martinez-Flores I."/>
            <person name="Juarez S."/>
            <person name="Lozano L."/>
            <person name="Miranda F."/>
            <person name="Vinuesa P."/>
            <person name="Martinez-Romero E."/>
            <person name="Cevallos M.A."/>
            <person name="Romero D."/>
            <person name="Davila G."/>
            <person name="Gonzalez V."/>
        </authorList>
    </citation>
    <scope>NUCLEOTIDE SEQUENCE [LARGE SCALE GENOMIC DNA]</scope>
    <source>
        <strain evidence="5 7">NXC12</strain>
        <plasmid evidence="5">pRetNXC12d</plasmid>
        <plasmid evidence="7">pretnxc12d</plasmid>
    </source>
</reference>
<dbReference type="Gene3D" id="3.40.190.10">
    <property type="entry name" value="Periplasmic binding protein-like II"/>
    <property type="match status" value="2"/>
</dbReference>
<evidence type="ECO:0000259" key="4">
    <source>
        <dbReference type="SMART" id="SM00062"/>
    </source>
</evidence>
<dbReference type="RefSeq" id="WP_086083859.1">
    <property type="nucleotide sequence ID" value="NZ_CP020910.1"/>
</dbReference>
<feature type="domain" description="Solute-binding protein family 3/N-terminal" evidence="4">
    <location>
        <begin position="39"/>
        <end position="272"/>
    </location>
</feature>
<geneLocation type="plasmid" evidence="7">
    <name>pretnxc12d</name>
</geneLocation>
<dbReference type="Pfam" id="PF00497">
    <property type="entry name" value="SBP_bac_3"/>
    <property type="match status" value="1"/>
</dbReference>
<geneLocation type="plasmid" evidence="5">
    <name>pRetNXC12d</name>
</geneLocation>
<keyword evidence="2 3" id="KW-0732">Signal</keyword>
<name>A0AAN1BL69_RHIET</name>
<protein>
    <submittedName>
        <fullName evidence="5 6">ABC transporter substrate-binding protein</fullName>
    </submittedName>
</protein>
<comment type="subcellular location">
    <subcellularLocation>
        <location evidence="1">Periplasm</location>
    </subcellularLocation>
</comment>
<feature type="signal peptide" evidence="3">
    <location>
        <begin position="1"/>
        <end position="27"/>
    </location>
</feature>
<dbReference type="EMBL" id="CP020910">
    <property type="protein sequence ID" value="ARQ13294.1"/>
    <property type="molecule type" value="Genomic_DNA"/>
</dbReference>
<keyword evidence="5" id="KW-0614">Plasmid</keyword>
<dbReference type="PANTHER" id="PTHR35936:SF19">
    <property type="entry name" value="AMINO-ACID-BINDING PROTEIN YXEM-RELATED"/>
    <property type="match status" value="1"/>
</dbReference>
<evidence type="ECO:0000256" key="2">
    <source>
        <dbReference type="ARBA" id="ARBA00022729"/>
    </source>
</evidence>
<evidence type="ECO:0000313" key="5">
    <source>
        <dbReference type="EMBL" id="ARQ13294.1"/>
    </source>
</evidence>
<evidence type="ECO:0000313" key="6">
    <source>
        <dbReference type="EMBL" id="ARQ13305.1"/>
    </source>
</evidence>
<dbReference type="Proteomes" id="UP000194159">
    <property type="component" value="Plasmid pRetNXC12d"/>
</dbReference>
<gene>
    <name evidence="5" type="ORF">NXC12_PD00195</name>
    <name evidence="6" type="ORF">NXC12_PD00207</name>
</gene>
<evidence type="ECO:0000256" key="3">
    <source>
        <dbReference type="SAM" id="SignalP"/>
    </source>
</evidence>